<keyword evidence="1" id="KW-0472">Membrane</keyword>
<reference evidence="2 3" key="1">
    <citation type="submission" date="2018-06" db="EMBL/GenBank/DDBJ databases">
        <authorList>
            <consortium name="Pathogen Informatics"/>
            <person name="Doyle S."/>
        </authorList>
    </citation>
    <scope>NUCLEOTIDE SEQUENCE [LARGE SCALE GENOMIC DNA]</scope>
    <source>
        <strain evidence="2 3">NCTC12026</strain>
    </source>
</reference>
<keyword evidence="1" id="KW-0812">Transmembrane</keyword>
<sequence length="83" mass="9586">MDMKISVFFALSIINVILFLCMNKKKIKTIKYRFCILYFYFMALPCGNIYYSMKSGTLPPSLSLVILATIIIIMNAIFITIKE</sequence>
<feature type="transmembrane region" description="Helical" evidence="1">
    <location>
        <begin position="6"/>
        <end position="22"/>
    </location>
</feature>
<evidence type="ECO:0000313" key="3">
    <source>
        <dbReference type="Proteomes" id="UP000255129"/>
    </source>
</evidence>
<proteinExistence type="predicted"/>
<dbReference type="AlphaFoldDB" id="A0A379G622"/>
<organism evidence="2 3">
    <name type="scientific">Providencia rustigianii</name>
    <dbReference type="NCBI Taxonomy" id="158850"/>
    <lineage>
        <taxon>Bacteria</taxon>
        <taxon>Pseudomonadati</taxon>
        <taxon>Pseudomonadota</taxon>
        <taxon>Gammaproteobacteria</taxon>
        <taxon>Enterobacterales</taxon>
        <taxon>Morganellaceae</taxon>
        <taxon>Providencia</taxon>
    </lineage>
</organism>
<keyword evidence="1" id="KW-1133">Transmembrane helix</keyword>
<dbReference type="EMBL" id="UGUA01000002">
    <property type="protein sequence ID" value="SUC36053.1"/>
    <property type="molecule type" value="Genomic_DNA"/>
</dbReference>
<dbReference type="Proteomes" id="UP000255129">
    <property type="component" value="Unassembled WGS sequence"/>
</dbReference>
<feature type="transmembrane region" description="Helical" evidence="1">
    <location>
        <begin position="63"/>
        <end position="81"/>
    </location>
</feature>
<gene>
    <name evidence="2" type="ORF">NCTC12026_02458</name>
</gene>
<accession>A0A379G622</accession>
<protein>
    <submittedName>
        <fullName evidence="2">Uncharacterized protein</fullName>
    </submittedName>
</protein>
<name>A0A379G622_9GAMM</name>
<feature type="transmembrane region" description="Helical" evidence="1">
    <location>
        <begin position="34"/>
        <end position="51"/>
    </location>
</feature>
<evidence type="ECO:0000313" key="2">
    <source>
        <dbReference type="EMBL" id="SUC36053.1"/>
    </source>
</evidence>
<evidence type="ECO:0000256" key="1">
    <source>
        <dbReference type="SAM" id="Phobius"/>
    </source>
</evidence>